<dbReference type="SUPFAM" id="SSF46689">
    <property type="entry name" value="Homeodomain-like"/>
    <property type="match status" value="1"/>
</dbReference>
<comment type="caution">
    <text evidence="3">The sequence shown here is derived from an EMBL/GenBank/DDBJ whole genome shotgun (WGS) entry which is preliminary data.</text>
</comment>
<dbReference type="GO" id="GO:0003677">
    <property type="term" value="F:DNA binding"/>
    <property type="evidence" value="ECO:0007669"/>
    <property type="project" value="InterPro"/>
</dbReference>
<dbReference type="GO" id="GO:0004803">
    <property type="term" value="F:transposase activity"/>
    <property type="evidence" value="ECO:0007669"/>
    <property type="project" value="InterPro"/>
</dbReference>
<comment type="similarity">
    <text evidence="1">Belongs to the transposase 8 family.</text>
</comment>
<name>A0A423QA62_9GAMM</name>
<gene>
    <name evidence="3" type="ORF">SAHL_01700</name>
</gene>
<keyword evidence="2" id="KW-0175">Coiled coil</keyword>
<evidence type="ECO:0000313" key="3">
    <source>
        <dbReference type="EMBL" id="ROO37139.1"/>
    </source>
</evidence>
<evidence type="ECO:0000313" key="4">
    <source>
        <dbReference type="Proteomes" id="UP000285123"/>
    </source>
</evidence>
<organism evidence="3 4">
    <name type="scientific">Salinisphaera orenii YIM 95161</name>
    <dbReference type="NCBI Taxonomy" id="1051139"/>
    <lineage>
        <taxon>Bacteria</taxon>
        <taxon>Pseudomonadati</taxon>
        <taxon>Pseudomonadota</taxon>
        <taxon>Gammaproteobacteria</taxon>
        <taxon>Salinisphaerales</taxon>
        <taxon>Salinisphaeraceae</taxon>
        <taxon>Salinisphaera</taxon>
    </lineage>
</organism>
<feature type="coiled-coil region" evidence="2">
    <location>
        <begin position="65"/>
        <end position="95"/>
    </location>
</feature>
<dbReference type="Gene3D" id="1.10.10.10">
    <property type="entry name" value="Winged helix-like DNA-binding domain superfamily/Winged helix DNA-binding domain"/>
    <property type="match status" value="1"/>
</dbReference>
<evidence type="ECO:0000256" key="2">
    <source>
        <dbReference type="SAM" id="Coils"/>
    </source>
</evidence>
<dbReference type="Proteomes" id="UP000285123">
    <property type="component" value="Unassembled WGS sequence"/>
</dbReference>
<dbReference type="GO" id="GO:0006313">
    <property type="term" value="P:DNA transposition"/>
    <property type="evidence" value="ECO:0007669"/>
    <property type="project" value="InterPro"/>
</dbReference>
<sequence length="106" mass="12472">MKQSKRYSPEVRHRAIRMVFDHQGEYASQWAAIGSIAGKFGCTPETLRHWVRQAERDRGLRDGQTTEERERVKALERENRELKRANEILRKASAYFAQAELDRRGK</sequence>
<accession>A0A423QA62</accession>
<dbReference type="InterPro" id="IPR009057">
    <property type="entry name" value="Homeodomain-like_sf"/>
</dbReference>
<evidence type="ECO:0000256" key="1">
    <source>
        <dbReference type="ARBA" id="ARBA00009964"/>
    </source>
</evidence>
<proteinExistence type="inferred from homology"/>
<dbReference type="InterPro" id="IPR002514">
    <property type="entry name" value="Transposase_8"/>
</dbReference>
<protein>
    <submittedName>
        <fullName evidence="3">Transposase</fullName>
    </submittedName>
</protein>
<dbReference type="InterPro" id="IPR036388">
    <property type="entry name" value="WH-like_DNA-bd_sf"/>
</dbReference>
<dbReference type="Pfam" id="PF01527">
    <property type="entry name" value="HTH_Tnp_1"/>
    <property type="match status" value="1"/>
</dbReference>
<dbReference type="AlphaFoldDB" id="A0A423QA62"/>
<reference evidence="3 4" key="1">
    <citation type="submission" date="2013-10" db="EMBL/GenBank/DDBJ databases">
        <title>Salinisphaera halophila YIM 95161 Genome Sequencing.</title>
        <authorList>
            <person name="Lai Q."/>
            <person name="Li C."/>
            <person name="Shao Z."/>
        </authorList>
    </citation>
    <scope>NUCLEOTIDE SEQUENCE [LARGE SCALE GENOMIC DNA]</scope>
    <source>
        <strain evidence="3 4">YIM 95161</strain>
    </source>
</reference>
<dbReference type="EMBL" id="AYKF01000009">
    <property type="protein sequence ID" value="ROO37139.1"/>
    <property type="molecule type" value="Genomic_DNA"/>
</dbReference>